<proteinExistence type="predicted"/>
<protein>
    <submittedName>
        <fullName evidence="2">Uncharacterized protein LOC114074076</fullName>
    </submittedName>
</protein>
<reference evidence="1" key="1">
    <citation type="journal article" date="2014" name="Nat. Genet.">
        <title>The genome of the stress-tolerant wild tomato species Solanum pennellii.</title>
        <authorList>
            <person name="Bolger A."/>
            <person name="Scossa F."/>
            <person name="Bolger M.E."/>
            <person name="Lanz C."/>
            <person name="Maumus F."/>
            <person name="Tohge T."/>
            <person name="Quesneville H."/>
            <person name="Alseekh S."/>
            <person name="Sorensen I."/>
            <person name="Lichtenstein G."/>
            <person name="Fich E.A."/>
            <person name="Conte M."/>
            <person name="Keller H."/>
            <person name="Schneeberger K."/>
            <person name="Schwacke R."/>
            <person name="Ofner I."/>
            <person name="Vrebalov J."/>
            <person name="Xu Y."/>
            <person name="Osorio S."/>
            <person name="Aflitos S.A."/>
            <person name="Schijlen E."/>
            <person name="Jimenez-Gomez J.M."/>
            <person name="Ryngajllo M."/>
            <person name="Kimura S."/>
            <person name="Kumar R."/>
            <person name="Koenig D."/>
            <person name="Headland L.R."/>
            <person name="Maloof J.N."/>
            <person name="Sinha N."/>
            <person name="van Ham R.C."/>
            <person name="Lankhorst R.K."/>
            <person name="Mao L."/>
            <person name="Vogel A."/>
            <person name="Arsova B."/>
            <person name="Panstruga R."/>
            <person name="Fei Z."/>
            <person name="Rose J.K."/>
            <person name="Zamir D."/>
            <person name="Carrari F."/>
            <person name="Giovannoni J.J."/>
            <person name="Weigel D."/>
            <person name="Usadel B."/>
            <person name="Fernie A.R."/>
        </authorList>
    </citation>
    <scope>NUCLEOTIDE SEQUENCE [LARGE SCALE GENOMIC DNA]</scope>
    <source>
        <strain evidence="1">cv. LA0716</strain>
    </source>
</reference>
<accession>A0ABM1UWC8</accession>
<dbReference type="Proteomes" id="UP000694930">
    <property type="component" value="Chromosome 9"/>
</dbReference>
<dbReference type="GeneID" id="114074076"/>
<reference evidence="2" key="2">
    <citation type="submission" date="2025-08" db="UniProtKB">
        <authorList>
            <consortium name="RefSeq"/>
        </authorList>
    </citation>
    <scope>IDENTIFICATION</scope>
</reference>
<gene>
    <name evidence="2" type="primary">LOC114074076</name>
</gene>
<sequence>MSGNDIWLGRAQGLLTLVYIFRKHIVIGSFDRASSRWGVSHTLENFVLSPDGDIIGFPVWIDSKKVSFMVQRPPTQYHDLYEYDTNINGYKNVAVLDKVDYPMYCFYPTLACVYKTPSNNVTIAQQMSIAERLDDIRRFILEDTSEEEVGRGGGGREKEEETLTGFTLVAFFLWSKATE</sequence>
<keyword evidence="1" id="KW-1185">Reference proteome</keyword>
<organism evidence="1 2">
    <name type="scientific">Solanum pennellii</name>
    <name type="common">Tomato</name>
    <name type="synonym">Lycopersicon pennellii</name>
    <dbReference type="NCBI Taxonomy" id="28526"/>
    <lineage>
        <taxon>Eukaryota</taxon>
        <taxon>Viridiplantae</taxon>
        <taxon>Streptophyta</taxon>
        <taxon>Embryophyta</taxon>
        <taxon>Tracheophyta</taxon>
        <taxon>Spermatophyta</taxon>
        <taxon>Magnoliopsida</taxon>
        <taxon>eudicotyledons</taxon>
        <taxon>Gunneridae</taxon>
        <taxon>Pentapetalae</taxon>
        <taxon>asterids</taxon>
        <taxon>lamiids</taxon>
        <taxon>Solanales</taxon>
        <taxon>Solanaceae</taxon>
        <taxon>Solanoideae</taxon>
        <taxon>Solaneae</taxon>
        <taxon>Solanum</taxon>
        <taxon>Solanum subgen. Lycopersicon</taxon>
    </lineage>
</organism>
<evidence type="ECO:0000313" key="2">
    <source>
        <dbReference type="RefSeq" id="XP_027767796.1"/>
    </source>
</evidence>
<evidence type="ECO:0000313" key="1">
    <source>
        <dbReference type="Proteomes" id="UP000694930"/>
    </source>
</evidence>
<dbReference type="RefSeq" id="XP_027767796.1">
    <property type="nucleotide sequence ID" value="XM_027911995.1"/>
</dbReference>
<name>A0ABM1UWC8_SOLPN</name>